<protein>
    <recommendedName>
        <fullName evidence="1">MADF domain-containing protein</fullName>
    </recommendedName>
</protein>
<dbReference type="AlphaFoldDB" id="A0AAV0XNS5"/>
<evidence type="ECO:0000313" key="2">
    <source>
        <dbReference type="EMBL" id="CAI6349015.1"/>
    </source>
</evidence>
<dbReference type="Pfam" id="PF10545">
    <property type="entry name" value="MADF_DNA_bdg"/>
    <property type="match status" value="1"/>
</dbReference>
<dbReference type="Proteomes" id="UP001160148">
    <property type="component" value="Unassembled WGS sequence"/>
</dbReference>
<name>A0AAV0XNS5_9HEMI</name>
<feature type="domain" description="MADF" evidence="1">
    <location>
        <begin position="17"/>
        <end position="109"/>
    </location>
</feature>
<dbReference type="PROSITE" id="PS51029">
    <property type="entry name" value="MADF"/>
    <property type="match status" value="1"/>
</dbReference>
<dbReference type="EMBL" id="CARXXK010000135">
    <property type="protein sequence ID" value="CAI6370013.1"/>
    <property type="molecule type" value="Genomic_DNA"/>
</dbReference>
<gene>
    <name evidence="3" type="ORF">MEUPH1_LOCUS24181</name>
    <name evidence="2" type="ORF">MEUPH1_LOCUS5630</name>
</gene>
<dbReference type="EMBL" id="CARXXK010000001">
    <property type="protein sequence ID" value="CAI6349015.1"/>
    <property type="molecule type" value="Genomic_DNA"/>
</dbReference>
<evidence type="ECO:0000313" key="3">
    <source>
        <dbReference type="EMBL" id="CAI6370013.1"/>
    </source>
</evidence>
<dbReference type="PANTHER" id="PTHR21505">
    <property type="entry name" value="MADF DOMAIN-CONTAINING PROTEIN-RELATED"/>
    <property type="match status" value="1"/>
</dbReference>
<sequence length="130" mass="15226">MATSECSEKWSNVNTCIFIDLYKERPYLWNPKHLQYKNKLIRFDGLTEIGNIMKISVEECEKKIKNLLSQYAREKKKNQENKKSGAGASTAKNIWFAYEQMHFLQDRNKPMHTRDTGEEETTSAVLVSIF</sequence>
<proteinExistence type="predicted"/>
<dbReference type="SMART" id="SM00595">
    <property type="entry name" value="MADF"/>
    <property type="match status" value="1"/>
</dbReference>
<comment type="caution">
    <text evidence="3">The sequence shown here is derived from an EMBL/GenBank/DDBJ whole genome shotgun (WGS) entry which is preliminary data.</text>
</comment>
<evidence type="ECO:0000259" key="1">
    <source>
        <dbReference type="PROSITE" id="PS51029"/>
    </source>
</evidence>
<organism evidence="3 4">
    <name type="scientific">Macrosiphum euphorbiae</name>
    <name type="common">potato aphid</name>
    <dbReference type="NCBI Taxonomy" id="13131"/>
    <lineage>
        <taxon>Eukaryota</taxon>
        <taxon>Metazoa</taxon>
        <taxon>Ecdysozoa</taxon>
        <taxon>Arthropoda</taxon>
        <taxon>Hexapoda</taxon>
        <taxon>Insecta</taxon>
        <taxon>Pterygota</taxon>
        <taxon>Neoptera</taxon>
        <taxon>Paraneoptera</taxon>
        <taxon>Hemiptera</taxon>
        <taxon>Sternorrhyncha</taxon>
        <taxon>Aphidomorpha</taxon>
        <taxon>Aphidoidea</taxon>
        <taxon>Aphididae</taxon>
        <taxon>Macrosiphini</taxon>
        <taxon>Macrosiphum</taxon>
    </lineage>
</organism>
<keyword evidence="4" id="KW-1185">Reference proteome</keyword>
<dbReference type="InterPro" id="IPR006578">
    <property type="entry name" value="MADF-dom"/>
</dbReference>
<accession>A0AAV0XNS5</accession>
<reference evidence="3 4" key="1">
    <citation type="submission" date="2023-01" db="EMBL/GenBank/DDBJ databases">
        <authorList>
            <person name="Whitehead M."/>
        </authorList>
    </citation>
    <scope>NUCLEOTIDE SEQUENCE [LARGE SCALE GENOMIC DNA]</scope>
</reference>
<dbReference type="PANTHER" id="PTHR21505:SF12">
    <property type="entry name" value="MADF DOMAIN-CONTAINING PROTEIN-RELATED"/>
    <property type="match status" value="1"/>
</dbReference>
<evidence type="ECO:0000313" key="4">
    <source>
        <dbReference type="Proteomes" id="UP001160148"/>
    </source>
</evidence>